<protein>
    <recommendedName>
        <fullName evidence="4">C2H2-type domain-containing protein</fullName>
    </recommendedName>
</protein>
<gene>
    <name evidence="2" type="ORF">GFSPODELE1_LOCUS6317</name>
</gene>
<feature type="compositionally biased region" description="Polar residues" evidence="1">
    <location>
        <begin position="170"/>
        <end position="181"/>
    </location>
</feature>
<evidence type="ECO:0000313" key="3">
    <source>
        <dbReference type="Proteomes" id="UP001497453"/>
    </source>
</evidence>
<dbReference type="Proteomes" id="UP001497453">
    <property type="component" value="Chromosome 4"/>
</dbReference>
<evidence type="ECO:0008006" key="4">
    <source>
        <dbReference type="Google" id="ProtNLM"/>
    </source>
</evidence>
<reference evidence="3" key="1">
    <citation type="submission" date="2024-04" db="EMBL/GenBank/DDBJ databases">
        <authorList>
            <person name="Shaw F."/>
            <person name="Minotto A."/>
        </authorList>
    </citation>
    <scope>NUCLEOTIDE SEQUENCE [LARGE SCALE GENOMIC DNA]</scope>
</reference>
<feature type="compositionally biased region" description="Polar residues" evidence="1">
    <location>
        <begin position="205"/>
        <end position="218"/>
    </location>
</feature>
<organism evidence="2 3">
    <name type="scientific">Somion occarium</name>
    <dbReference type="NCBI Taxonomy" id="3059160"/>
    <lineage>
        <taxon>Eukaryota</taxon>
        <taxon>Fungi</taxon>
        <taxon>Dikarya</taxon>
        <taxon>Basidiomycota</taxon>
        <taxon>Agaricomycotina</taxon>
        <taxon>Agaricomycetes</taxon>
        <taxon>Polyporales</taxon>
        <taxon>Cerrenaceae</taxon>
        <taxon>Somion</taxon>
    </lineage>
</organism>
<evidence type="ECO:0000256" key="1">
    <source>
        <dbReference type="SAM" id="MobiDB-lite"/>
    </source>
</evidence>
<feature type="region of interest" description="Disordered" evidence="1">
    <location>
        <begin position="256"/>
        <end position="276"/>
    </location>
</feature>
<keyword evidence="3" id="KW-1185">Reference proteome</keyword>
<dbReference type="EMBL" id="OZ037947">
    <property type="protein sequence ID" value="CAL1707346.1"/>
    <property type="molecule type" value="Genomic_DNA"/>
</dbReference>
<evidence type="ECO:0000313" key="2">
    <source>
        <dbReference type="EMBL" id="CAL1707346.1"/>
    </source>
</evidence>
<feature type="region of interest" description="Disordered" evidence="1">
    <location>
        <begin position="160"/>
        <end position="239"/>
    </location>
</feature>
<accession>A0ABP1DHP2</accession>
<proteinExistence type="predicted"/>
<name>A0ABP1DHP2_9APHY</name>
<sequence>MSSTRHSHLDALNDYHVFKEYFPLRSLRDGPHLHGRWLDTPVKTTMTTDLRTDDHFPFHEQDIVKKIEWVLAQRGVSWEQYNPAFPHRKGQKLVCPIPGCQVGDSTGPQALSKHLRTIPHMVILAKYLGLTPDVFFTRRLCKGCKRSVYIQRQDSWIRHSTKCKAKHESGNTSGRYASGSASPGPRAVPYSPEDRPFQKRFARSMANTDSQVESQHQPGSHVFPLELDGRPSTPVSPPQFSAGCFALDPSIGTYPSPWAGTLAPQTPTESEPQTPPEFDNLPPVSIQTANDPGYFHLDNGYYTSQLYSNELAFMRDVLGETSVGVEYVSQNYDSNSSLEFSGSYLGVSSSWTTAYPLNTCPTDALGLPILHSCHVSPQFCYACSFFPQES</sequence>